<evidence type="ECO:0000313" key="1">
    <source>
        <dbReference type="EMBL" id="KFA92391.1"/>
    </source>
</evidence>
<dbReference type="Proteomes" id="UP000028547">
    <property type="component" value="Unassembled WGS sequence"/>
</dbReference>
<accession>A0A084SVA6</accession>
<gene>
    <name evidence="1" type="ORF">Q664_15400</name>
</gene>
<organism evidence="1 2">
    <name type="scientific">Archangium violaceum Cb vi76</name>
    <dbReference type="NCBI Taxonomy" id="1406225"/>
    <lineage>
        <taxon>Bacteria</taxon>
        <taxon>Pseudomonadati</taxon>
        <taxon>Myxococcota</taxon>
        <taxon>Myxococcia</taxon>
        <taxon>Myxococcales</taxon>
        <taxon>Cystobacterineae</taxon>
        <taxon>Archangiaceae</taxon>
        <taxon>Archangium</taxon>
    </lineage>
</organism>
<protein>
    <submittedName>
        <fullName evidence="1">Uncharacterized protein</fullName>
    </submittedName>
</protein>
<dbReference type="EMBL" id="JPMI01000096">
    <property type="protein sequence ID" value="KFA92391.1"/>
    <property type="molecule type" value="Genomic_DNA"/>
</dbReference>
<proteinExistence type="predicted"/>
<sequence length="184" mass="20645">MEVKGVAFLARQAHAEQTFGAERWRAFLAEQAKRDPIFTQPMMPVTRIPADAFLRLNDAMTQQFYAGDPQAYWKYGLKSAEYALGQGQLKPIFSKGEHRRFALYTPGIWKGYFTQGELAAQVQGDVAELRITGVPQPHIYFELSVMGFASGGLTYLSGKEVSHEVLKGFSRGDPEVVYRFTLPS</sequence>
<dbReference type="RefSeq" id="WP_043395042.1">
    <property type="nucleotide sequence ID" value="NZ_JPMI01000096.1"/>
</dbReference>
<dbReference type="AlphaFoldDB" id="A0A084SVA6"/>
<name>A0A084SVA6_9BACT</name>
<evidence type="ECO:0000313" key="2">
    <source>
        <dbReference type="Proteomes" id="UP000028547"/>
    </source>
</evidence>
<reference evidence="1 2" key="1">
    <citation type="submission" date="2014-07" db="EMBL/GenBank/DDBJ databases">
        <title>Draft Genome Sequence of Gephyronic Acid Producer, Cystobacter violaceus Strain Cb vi76.</title>
        <authorList>
            <person name="Stevens D.C."/>
            <person name="Young J."/>
            <person name="Carmichael R."/>
            <person name="Tan J."/>
            <person name="Taylor R.E."/>
        </authorList>
    </citation>
    <scope>NUCLEOTIDE SEQUENCE [LARGE SCALE GENOMIC DNA]</scope>
    <source>
        <strain evidence="1 2">Cb vi76</strain>
    </source>
</reference>
<comment type="caution">
    <text evidence="1">The sequence shown here is derived from an EMBL/GenBank/DDBJ whole genome shotgun (WGS) entry which is preliminary data.</text>
</comment>